<evidence type="ECO:0000256" key="3">
    <source>
        <dbReference type="ARBA" id="ARBA00021717"/>
    </source>
</evidence>
<evidence type="ECO:0000256" key="5">
    <source>
        <dbReference type="ARBA" id="ARBA00022692"/>
    </source>
</evidence>
<sequence>MDIFAFDAAAMLSFVLTFMRVSLVLFLLPFFGGDAAPMQVKAALCLVFTLALWPHVSLPGGQMPAHPFSLIVLLAGELVMGLMLGMTVHFLFAGIQTGGQLLATQMGFTMITLADPLTGASVSITSHFLYMVAMLSFLVLDGHLYMLRAFVRTFELVPAGGLLLTPPLVQEIIALSGSMFVLAVKIAAPVLVSLFLVELALALMARAAPQMNLLMIGFPLKIAVGFVFIGMLFTIMADKIREFIVGMDPMMLHLLQAASPLLNR</sequence>
<evidence type="ECO:0000256" key="10">
    <source>
        <dbReference type="RuleBase" id="RU362071"/>
    </source>
</evidence>
<feature type="transmembrane region" description="Helical" evidence="10">
    <location>
        <begin position="6"/>
        <end position="28"/>
    </location>
</feature>
<evidence type="ECO:0000313" key="12">
    <source>
        <dbReference type="Proteomes" id="UP001194469"/>
    </source>
</evidence>
<evidence type="ECO:0000256" key="9">
    <source>
        <dbReference type="NCBIfam" id="TIGR01400"/>
    </source>
</evidence>
<organism evidence="11 12">
    <name type="scientific">Nitratidesulfovibrio oxamicus</name>
    <dbReference type="NCBI Taxonomy" id="32016"/>
    <lineage>
        <taxon>Bacteria</taxon>
        <taxon>Pseudomonadati</taxon>
        <taxon>Thermodesulfobacteriota</taxon>
        <taxon>Desulfovibrionia</taxon>
        <taxon>Desulfovibrionales</taxon>
        <taxon>Desulfovibrionaceae</taxon>
        <taxon>Nitratidesulfovibrio</taxon>
    </lineage>
</organism>
<name>A0ABS0J0H9_9BACT</name>
<dbReference type="EMBL" id="VRYY01000051">
    <property type="protein sequence ID" value="MBG3875918.1"/>
    <property type="molecule type" value="Genomic_DNA"/>
</dbReference>
<dbReference type="InterPro" id="IPR006303">
    <property type="entry name" value="FliR"/>
</dbReference>
<keyword evidence="5 10" id="KW-0812">Transmembrane</keyword>
<comment type="subcellular location">
    <subcellularLocation>
        <location evidence="10">Cell membrane</location>
        <topology evidence="10">Multi-pass membrane protein</topology>
    </subcellularLocation>
    <subcellularLocation>
        <location evidence="10">Bacterial flagellum basal body</location>
    </subcellularLocation>
</comment>
<keyword evidence="4 10" id="KW-1003">Cell membrane</keyword>
<dbReference type="PANTHER" id="PTHR30065">
    <property type="entry name" value="FLAGELLAR BIOSYNTHETIC PROTEIN FLIR"/>
    <property type="match status" value="1"/>
</dbReference>
<feature type="transmembrane region" description="Helical" evidence="10">
    <location>
        <begin position="172"/>
        <end position="201"/>
    </location>
</feature>
<dbReference type="Pfam" id="PF01311">
    <property type="entry name" value="Bac_export_1"/>
    <property type="match status" value="1"/>
</dbReference>
<evidence type="ECO:0000256" key="7">
    <source>
        <dbReference type="ARBA" id="ARBA00023136"/>
    </source>
</evidence>
<comment type="function">
    <text evidence="1 10">Role in flagellar biosynthesis.</text>
</comment>
<gene>
    <name evidence="11" type="primary">fliR</name>
    <name evidence="11" type="ORF">FVW20_02465</name>
</gene>
<proteinExistence type="inferred from homology"/>
<comment type="similarity">
    <text evidence="2 10">Belongs to the FliR/MopE/SpaR family.</text>
</comment>
<feature type="transmembrane region" description="Helical" evidence="10">
    <location>
        <begin position="116"/>
        <end position="140"/>
    </location>
</feature>
<keyword evidence="6 10" id="KW-1133">Transmembrane helix</keyword>
<keyword evidence="11" id="KW-0969">Cilium</keyword>
<comment type="caution">
    <text evidence="11">The sequence shown here is derived from an EMBL/GenBank/DDBJ whole genome shotgun (WGS) entry which is preliminary data.</text>
</comment>
<keyword evidence="11" id="KW-0282">Flagellum</keyword>
<keyword evidence="12" id="KW-1185">Reference proteome</keyword>
<evidence type="ECO:0000256" key="2">
    <source>
        <dbReference type="ARBA" id="ARBA00009772"/>
    </source>
</evidence>
<dbReference type="RefSeq" id="WP_196608148.1">
    <property type="nucleotide sequence ID" value="NZ_VRYY01000051.1"/>
</dbReference>
<evidence type="ECO:0000256" key="1">
    <source>
        <dbReference type="ARBA" id="ARBA00002578"/>
    </source>
</evidence>
<feature type="transmembrane region" description="Helical" evidence="10">
    <location>
        <begin position="213"/>
        <end position="237"/>
    </location>
</feature>
<evidence type="ECO:0000313" key="11">
    <source>
        <dbReference type="EMBL" id="MBG3875918.1"/>
    </source>
</evidence>
<dbReference type="PANTHER" id="PTHR30065:SF1">
    <property type="entry name" value="SURFACE PRESENTATION OF ANTIGENS PROTEIN SPAR"/>
    <property type="match status" value="1"/>
</dbReference>
<feature type="transmembrane region" description="Helical" evidence="10">
    <location>
        <begin position="68"/>
        <end position="95"/>
    </location>
</feature>
<dbReference type="Proteomes" id="UP001194469">
    <property type="component" value="Unassembled WGS sequence"/>
</dbReference>
<dbReference type="PRINTS" id="PR00953">
    <property type="entry name" value="TYPE3IMRPROT"/>
</dbReference>
<accession>A0ABS0J0H9</accession>
<evidence type="ECO:0000256" key="6">
    <source>
        <dbReference type="ARBA" id="ARBA00022989"/>
    </source>
</evidence>
<dbReference type="InterPro" id="IPR002010">
    <property type="entry name" value="T3SS_IM_R"/>
</dbReference>
<evidence type="ECO:0000256" key="4">
    <source>
        <dbReference type="ARBA" id="ARBA00022475"/>
    </source>
</evidence>
<keyword evidence="8 10" id="KW-0975">Bacterial flagellum</keyword>
<evidence type="ECO:0000256" key="8">
    <source>
        <dbReference type="ARBA" id="ARBA00023143"/>
    </source>
</evidence>
<dbReference type="NCBIfam" id="TIGR01400">
    <property type="entry name" value="fliR"/>
    <property type="match status" value="1"/>
</dbReference>
<reference evidence="11 12" key="1">
    <citation type="submission" date="2019-08" db="EMBL/GenBank/DDBJ databases">
        <authorList>
            <person name="Luo N."/>
        </authorList>
    </citation>
    <scope>NUCLEOTIDE SEQUENCE [LARGE SCALE GENOMIC DNA]</scope>
    <source>
        <strain evidence="11 12">NCIMB 9442</strain>
    </source>
</reference>
<keyword evidence="11" id="KW-0966">Cell projection</keyword>
<keyword evidence="7 10" id="KW-0472">Membrane</keyword>
<protein>
    <recommendedName>
        <fullName evidence="3 9">Flagellar biosynthetic protein FliR</fullName>
    </recommendedName>
</protein>